<feature type="compositionally biased region" description="Low complexity" evidence="9">
    <location>
        <begin position="834"/>
        <end position="849"/>
    </location>
</feature>
<dbReference type="Pfam" id="PF10296">
    <property type="entry name" value="MMM1"/>
    <property type="match status" value="1"/>
</dbReference>
<evidence type="ECO:0000256" key="7">
    <source>
        <dbReference type="ARBA" id="ARBA00023121"/>
    </source>
</evidence>
<dbReference type="CDD" id="cd21675">
    <property type="entry name" value="SMP_TEX2"/>
    <property type="match status" value="1"/>
</dbReference>
<dbReference type="InterPro" id="IPR019411">
    <property type="entry name" value="MMM1_dom"/>
</dbReference>
<dbReference type="GO" id="GO:1990456">
    <property type="term" value="P:mitochondrion-endoplasmic reticulum membrane tethering"/>
    <property type="evidence" value="ECO:0007669"/>
    <property type="project" value="TreeGrafter"/>
</dbReference>
<gene>
    <name evidence="12" type="ORF">WG66_8322</name>
</gene>
<dbReference type="GO" id="GO:0015914">
    <property type="term" value="P:phospholipid transport"/>
    <property type="evidence" value="ECO:0007669"/>
    <property type="project" value="TreeGrafter"/>
</dbReference>
<feature type="compositionally biased region" description="Low complexity" evidence="9">
    <location>
        <begin position="1052"/>
        <end position="1070"/>
    </location>
</feature>
<feature type="region of interest" description="Disordered" evidence="9">
    <location>
        <begin position="588"/>
        <end position="882"/>
    </location>
</feature>
<evidence type="ECO:0000256" key="3">
    <source>
        <dbReference type="ARBA" id="ARBA00022692"/>
    </source>
</evidence>
<feature type="transmembrane region" description="Helical" evidence="10">
    <location>
        <begin position="7"/>
        <end position="30"/>
    </location>
</feature>
<evidence type="ECO:0000256" key="8">
    <source>
        <dbReference type="ARBA" id="ARBA00023136"/>
    </source>
</evidence>
<dbReference type="Proteomes" id="UP000054988">
    <property type="component" value="Unassembled WGS sequence"/>
</dbReference>
<comment type="caution">
    <text evidence="12">The sequence shown here is derived from an EMBL/GenBank/DDBJ whole genome shotgun (WGS) entry which is preliminary data.</text>
</comment>
<feature type="compositionally biased region" description="Polar residues" evidence="9">
    <location>
        <begin position="861"/>
        <end position="873"/>
    </location>
</feature>
<evidence type="ECO:0000256" key="10">
    <source>
        <dbReference type="SAM" id="Phobius"/>
    </source>
</evidence>
<organism evidence="12 13">
    <name type="scientific">Moniliophthora roreri</name>
    <name type="common">Frosty pod rot fungus</name>
    <name type="synonym">Monilia roreri</name>
    <dbReference type="NCBI Taxonomy" id="221103"/>
    <lineage>
        <taxon>Eukaryota</taxon>
        <taxon>Fungi</taxon>
        <taxon>Dikarya</taxon>
        <taxon>Basidiomycota</taxon>
        <taxon>Agaricomycotina</taxon>
        <taxon>Agaricomycetes</taxon>
        <taxon>Agaricomycetidae</taxon>
        <taxon>Agaricales</taxon>
        <taxon>Marasmiineae</taxon>
        <taxon>Marasmiaceae</taxon>
        <taxon>Moniliophthora</taxon>
    </lineage>
</organism>
<feature type="compositionally biased region" description="Polar residues" evidence="9">
    <location>
        <begin position="1096"/>
        <end position="1105"/>
    </location>
</feature>
<keyword evidence="7" id="KW-0446">Lipid-binding</keyword>
<feature type="compositionally biased region" description="Pro residues" evidence="9">
    <location>
        <begin position="810"/>
        <end position="820"/>
    </location>
</feature>
<dbReference type="PANTHER" id="PTHR13466">
    <property type="entry name" value="TEX2 PROTEIN-RELATED"/>
    <property type="match status" value="1"/>
</dbReference>
<feature type="compositionally biased region" description="Polar residues" evidence="9">
    <location>
        <begin position="758"/>
        <end position="772"/>
    </location>
</feature>
<dbReference type="PROSITE" id="PS51847">
    <property type="entry name" value="SMP"/>
    <property type="match status" value="1"/>
</dbReference>
<keyword evidence="6" id="KW-0445">Lipid transport</keyword>
<keyword evidence="8 10" id="KW-0472">Membrane</keyword>
<evidence type="ECO:0000256" key="5">
    <source>
        <dbReference type="ARBA" id="ARBA00022989"/>
    </source>
</evidence>
<dbReference type="PANTHER" id="PTHR13466:SF19">
    <property type="entry name" value="NUCLEUS-VACUOLE JUNCTION PROTEIN 2"/>
    <property type="match status" value="1"/>
</dbReference>
<feature type="compositionally biased region" description="Basic and acidic residues" evidence="9">
    <location>
        <begin position="1127"/>
        <end position="1140"/>
    </location>
</feature>
<feature type="compositionally biased region" description="Low complexity" evidence="9">
    <location>
        <begin position="735"/>
        <end position="744"/>
    </location>
</feature>
<reference evidence="12 13" key="1">
    <citation type="submission" date="2015-12" db="EMBL/GenBank/DDBJ databases">
        <title>Draft genome sequence of Moniliophthora roreri, the causal agent of frosty pod rot of cacao.</title>
        <authorList>
            <person name="Aime M.C."/>
            <person name="Diaz-Valderrama J.R."/>
            <person name="Kijpornyongpan T."/>
            <person name="Phillips-Mora W."/>
        </authorList>
    </citation>
    <scope>NUCLEOTIDE SEQUENCE [LARGE SCALE GENOMIC DNA]</scope>
    <source>
        <strain evidence="12 13">MCA 2952</strain>
    </source>
</reference>
<dbReference type="GO" id="GO:0008289">
    <property type="term" value="F:lipid binding"/>
    <property type="evidence" value="ECO:0007669"/>
    <property type="project" value="UniProtKB-KW"/>
</dbReference>
<dbReference type="GO" id="GO:0032865">
    <property type="term" value="C:ERMES complex"/>
    <property type="evidence" value="ECO:0007669"/>
    <property type="project" value="TreeGrafter"/>
</dbReference>
<evidence type="ECO:0000313" key="13">
    <source>
        <dbReference type="Proteomes" id="UP000054988"/>
    </source>
</evidence>
<comment type="subcellular location">
    <subcellularLocation>
        <location evidence="1">Endoplasmic reticulum membrane</location>
    </subcellularLocation>
</comment>
<dbReference type="AlphaFoldDB" id="A0A0W0FSE7"/>
<dbReference type="InterPro" id="IPR031468">
    <property type="entry name" value="SMP_LBD"/>
</dbReference>
<evidence type="ECO:0000256" key="9">
    <source>
        <dbReference type="SAM" id="MobiDB-lite"/>
    </source>
</evidence>
<sequence>MSFRAIFYAYLLGGVTFIPLVVCGLIYYSLYTSVPVGDLDAQKRAKRKLALEGVEEDPDSPPEKSEMNDTPKTRKGWLTVRRTFEESSLDGSYVTLMRNFLDARSKDPKRSRPKDTWFVVLKGKILYLYEDEGMTECEAAIQLGSHDVVIYPEDLLDGELFTKRNAICLKPKGKGGMPSVTREMKLGDLESEAVANIEQSGSGHSSKEKEKKMELEKEKLKAVRDEALDHGTPWFIFVRSTVEMEDWYHAMVHASDQPAQTPYLSPLQPIFLPSDMNLLVSTLDEQPDVIPMRWFNALFGRIFYSFYRTDNLESFIIGRIMKKISKVKRPAFLSHVAVTEVSVGNRTPVFSKPMLKELTKEGDASMEVHVQYKGEVRITVEATAIINLGARFKSYTVTLVLAVVLKEIEGNLLIKVKRPPSNRIWYAFTQMPKMVLEVEPIVSDRQITWGMILSTIESKIKEIIQESVVMPNMDDISFFESMGHDHRGGIWADSARKERATPPKTTQPGDSEDASHPELVATSDEHATNTHLNDDVSPPVPVTKAQTISEVPFTSTSEAPSVATPEEALGALNKRKTWFSSVRGPDINVIADQPKNSTDESERGRLLDSDKTQRRSQSTPGNTESSFSGELSDNGEPTEEPSERAPRRLSSRHSPVHDSTIASTSDDDNSATVYPRPPTPGSRTNSIPNAPSSPSSFLSAFKKTTADKQALSNQAKEAMKKWGVNVNWGNLRKNSGVSSSSGGSDELPDHGSVGSGLTGTRTESSTNSTGSFAQKARASYAEVRAAVAERRGKHQGQETLSSSPIGIPIPSSPSPSPSPSSSPSNRRLSNANEASTSSARRLSSATSSSWNGVDRDDATPQAISMSRSPTQNNHLDDVHRATSPPIYSVQPQAKTMSIPGIHVSHRGEVMSMGYVAPQPQPNPPSIPSSSPEGKSKVLNSLGGTAGIQSVYRLFSKGSGQQSSPERDSDQGQLTRDDQGSTPRVAEPSEAALSTVITNSTDNDTPHNSSTPPVPSTPAATKTPPPLPPRSSPALSLAKASTSTGIASPLFSPPIVSTSTSPSPPATGISPPNRPQPPPLPPRSSHIRARPSLELSRASSEISTEGLTVPGLSPPLEESQSQSSAASEKLKSIASKDDGARSKRASLTGPLKEKEKEREEPQSQVEDLTPEVAAA</sequence>
<dbReference type="GO" id="GO:0005789">
    <property type="term" value="C:endoplasmic reticulum membrane"/>
    <property type="evidence" value="ECO:0007669"/>
    <property type="project" value="UniProtKB-SubCell"/>
</dbReference>
<feature type="compositionally biased region" description="Polar residues" evidence="9">
    <location>
        <begin position="615"/>
        <end position="631"/>
    </location>
</feature>
<feature type="compositionally biased region" description="Pro residues" evidence="9">
    <location>
        <begin position="1071"/>
        <end position="1081"/>
    </location>
</feature>
<proteinExistence type="predicted"/>
<evidence type="ECO:0000313" key="12">
    <source>
        <dbReference type="EMBL" id="KTB39064.1"/>
    </source>
</evidence>
<evidence type="ECO:0000256" key="2">
    <source>
        <dbReference type="ARBA" id="ARBA00022448"/>
    </source>
</evidence>
<feature type="compositionally biased region" description="Basic and acidic residues" evidence="9">
    <location>
        <begin position="964"/>
        <end position="978"/>
    </location>
</feature>
<evidence type="ECO:0000259" key="11">
    <source>
        <dbReference type="PROSITE" id="PS51847"/>
    </source>
</evidence>
<feature type="compositionally biased region" description="Low complexity" evidence="9">
    <location>
        <begin position="776"/>
        <end position="786"/>
    </location>
</feature>
<feature type="region of interest" description="Disordered" evidence="9">
    <location>
        <begin position="493"/>
        <end position="516"/>
    </location>
</feature>
<evidence type="ECO:0000256" key="6">
    <source>
        <dbReference type="ARBA" id="ARBA00023055"/>
    </source>
</evidence>
<keyword evidence="4" id="KW-0256">Endoplasmic reticulum</keyword>
<feature type="compositionally biased region" description="Low complexity" evidence="9">
    <location>
        <begin position="1113"/>
        <end position="1126"/>
    </location>
</feature>
<dbReference type="EMBL" id="LATX01001708">
    <property type="protein sequence ID" value="KTB39064.1"/>
    <property type="molecule type" value="Genomic_DNA"/>
</dbReference>
<feature type="region of interest" description="Disordered" evidence="9">
    <location>
        <begin position="913"/>
        <end position="1174"/>
    </location>
</feature>
<feature type="compositionally biased region" description="Low complexity" evidence="9">
    <location>
        <begin position="685"/>
        <end position="703"/>
    </location>
</feature>
<keyword evidence="5 10" id="KW-1133">Transmembrane helix</keyword>
<dbReference type="eggNOG" id="KOG2238">
    <property type="taxonomic scope" value="Eukaryota"/>
</dbReference>
<feature type="compositionally biased region" description="Polar residues" evidence="9">
    <location>
        <begin position="994"/>
        <end position="1007"/>
    </location>
</feature>
<name>A0A0W0FSE7_MONRR</name>
<keyword evidence="3 10" id="KW-0812">Transmembrane</keyword>
<evidence type="ECO:0000256" key="1">
    <source>
        <dbReference type="ARBA" id="ARBA00004586"/>
    </source>
</evidence>
<feature type="compositionally biased region" description="Basic and acidic residues" evidence="9">
    <location>
        <begin position="61"/>
        <end position="72"/>
    </location>
</feature>
<protein>
    <recommendedName>
        <fullName evidence="11">SMP-LTD domain-containing protein</fullName>
    </recommendedName>
</protein>
<feature type="compositionally biased region" description="Low complexity" evidence="9">
    <location>
        <begin position="1031"/>
        <end position="1043"/>
    </location>
</feature>
<evidence type="ECO:0000256" key="4">
    <source>
        <dbReference type="ARBA" id="ARBA00022824"/>
    </source>
</evidence>
<feature type="compositionally biased region" description="Basic and acidic residues" evidence="9">
    <location>
        <begin position="1150"/>
        <end position="1160"/>
    </location>
</feature>
<feature type="region of interest" description="Disordered" evidence="9">
    <location>
        <begin position="50"/>
        <end position="72"/>
    </location>
</feature>
<feature type="compositionally biased region" description="Basic and acidic residues" evidence="9">
    <location>
        <begin position="597"/>
        <end position="613"/>
    </location>
</feature>
<dbReference type="SUPFAM" id="SSF50729">
    <property type="entry name" value="PH domain-like"/>
    <property type="match status" value="1"/>
</dbReference>
<keyword evidence="2" id="KW-0813">Transport</keyword>
<accession>A0A0W0FSE7</accession>
<feature type="domain" description="SMP-LTD" evidence="11">
    <location>
        <begin position="288"/>
        <end position="479"/>
    </location>
</feature>